<dbReference type="GO" id="GO:0006207">
    <property type="term" value="P:'de novo' pyrimidine nucleobase biosynthetic process"/>
    <property type="evidence" value="ECO:0007669"/>
    <property type="project" value="InterPro"/>
</dbReference>
<dbReference type="GO" id="GO:0000105">
    <property type="term" value="P:L-histidine biosynthetic process"/>
    <property type="evidence" value="ECO:0007669"/>
    <property type="project" value="UniProtKB-KW"/>
</dbReference>
<comment type="similarity">
    <text evidence="1">Belongs to the HisA/HisF family.</text>
</comment>
<dbReference type="Proteomes" id="UP000034875">
    <property type="component" value="Unassembled WGS sequence"/>
</dbReference>
<evidence type="ECO:0000313" key="2">
    <source>
        <dbReference type="EMBL" id="KKS44688.1"/>
    </source>
</evidence>
<comment type="caution">
    <text evidence="2">The sequence shown here is derived from an EMBL/GenBank/DDBJ whole genome shotgun (WGS) entry which is preliminary data.</text>
</comment>
<accession>A0A0G1C4X3</accession>
<sequence>MSRFDDLQNGVVLAELAGYGNGYYCAKHGKGAAMVILGSYIIDDADNVPYPVEFVFKSDMEDYKRYIAEHVLAAALSGAKICVSSLSTDTNKTIESFIAAQNAGADYVSYCAYSEMEMFTSKGLGVELCKKHNHPTLKTLARQILDNVNIPCIFKLEILHSPDATRTVELLADLGVAMIHVVTGSQPDSDGLKILSELADKCEFLIGGGGVTDVKGARRILSAGANAVSVGKAAMKDPCFLQNLQTQLFSSSG</sequence>
<dbReference type="InterPro" id="IPR001295">
    <property type="entry name" value="Dihydroorotate_DH_CS"/>
</dbReference>
<organism evidence="2 3">
    <name type="scientific">candidate division CPR1 bacterium GW2011_GWA2_42_17</name>
    <dbReference type="NCBI Taxonomy" id="1618341"/>
    <lineage>
        <taxon>Bacteria</taxon>
        <taxon>candidate division CPR1</taxon>
    </lineage>
</organism>
<evidence type="ECO:0000313" key="3">
    <source>
        <dbReference type="Proteomes" id="UP000034875"/>
    </source>
</evidence>
<name>A0A0G1C4X3_9BACT</name>
<gene>
    <name evidence="2" type="ORF">UV05_C0002G0020</name>
</gene>
<keyword evidence="1" id="KW-0368">Histidine biosynthesis</keyword>
<dbReference type="EMBL" id="LCCZ01000002">
    <property type="protein sequence ID" value="KKS44688.1"/>
    <property type="molecule type" value="Genomic_DNA"/>
</dbReference>
<protein>
    <submittedName>
        <fullName evidence="2">Uncharacterized protein</fullName>
    </submittedName>
</protein>
<dbReference type="Pfam" id="PF00977">
    <property type="entry name" value="His_biosynth"/>
    <property type="match status" value="1"/>
</dbReference>
<dbReference type="PROSITE" id="PS00912">
    <property type="entry name" value="DHODEHASE_2"/>
    <property type="match status" value="1"/>
</dbReference>
<dbReference type="InterPro" id="IPR013785">
    <property type="entry name" value="Aldolase_TIM"/>
</dbReference>
<reference evidence="2 3" key="1">
    <citation type="journal article" date="2015" name="Nature">
        <title>rRNA introns, odd ribosomes, and small enigmatic genomes across a large radiation of phyla.</title>
        <authorList>
            <person name="Brown C.T."/>
            <person name="Hug L.A."/>
            <person name="Thomas B.C."/>
            <person name="Sharon I."/>
            <person name="Castelle C.J."/>
            <person name="Singh A."/>
            <person name="Wilkins M.J."/>
            <person name="Williams K.H."/>
            <person name="Banfield J.F."/>
        </authorList>
    </citation>
    <scope>NUCLEOTIDE SEQUENCE [LARGE SCALE GENOMIC DNA]</scope>
</reference>
<dbReference type="Gene3D" id="3.20.20.70">
    <property type="entry name" value="Aldolase class I"/>
    <property type="match status" value="1"/>
</dbReference>
<dbReference type="SUPFAM" id="SSF51395">
    <property type="entry name" value="FMN-linked oxidoreductases"/>
    <property type="match status" value="1"/>
</dbReference>
<proteinExistence type="inferred from homology"/>
<evidence type="ECO:0000256" key="1">
    <source>
        <dbReference type="RuleBase" id="RU003657"/>
    </source>
</evidence>
<keyword evidence="1" id="KW-0028">Amino-acid biosynthesis</keyword>
<dbReference type="InterPro" id="IPR006062">
    <property type="entry name" value="His_biosynth"/>
</dbReference>
<dbReference type="GO" id="GO:0016627">
    <property type="term" value="F:oxidoreductase activity, acting on the CH-CH group of donors"/>
    <property type="evidence" value="ECO:0007669"/>
    <property type="project" value="InterPro"/>
</dbReference>
<dbReference type="AlphaFoldDB" id="A0A0G1C4X3"/>